<sequence>MVISEFYIIQRAGVVPMSIAGIAKEVTTIISAAWFFGDELTPLNITGVAITACGIALYTYHKYRKSMEANVPLDSHGNPLTVDEDMAIDSMAMANGHLVDSEETEALILDPNRRESHESQPTSPSSQDARELLFDVGNEDGEEHLRERLGGGEGFDSPVPSYTEDLLRNAQKAWVDDNL</sequence>
<comment type="caution">
    <text evidence="3">The sequence shown here is derived from an EMBL/GenBank/DDBJ whole genome shotgun (WGS) entry which is preliminary data.</text>
</comment>
<keyword evidence="2" id="KW-0812">Transmembrane</keyword>
<gene>
    <name evidence="3" type="ORF">A0H81_12944</name>
</gene>
<dbReference type="OrthoDB" id="18894at2759"/>
<dbReference type="STRING" id="5627.A0A1C7LSG3"/>
<feature type="transmembrane region" description="Helical" evidence="2">
    <location>
        <begin position="42"/>
        <end position="60"/>
    </location>
</feature>
<evidence type="ECO:0008006" key="5">
    <source>
        <dbReference type="Google" id="ProtNLM"/>
    </source>
</evidence>
<dbReference type="EMBL" id="LUGG01000025">
    <property type="protein sequence ID" value="OBZ67086.1"/>
    <property type="molecule type" value="Genomic_DNA"/>
</dbReference>
<evidence type="ECO:0000313" key="3">
    <source>
        <dbReference type="EMBL" id="OBZ67086.1"/>
    </source>
</evidence>
<reference evidence="3 4" key="1">
    <citation type="submission" date="2016-03" db="EMBL/GenBank/DDBJ databases">
        <title>Whole genome sequencing of Grifola frondosa 9006-11.</title>
        <authorList>
            <person name="Min B."/>
            <person name="Park H."/>
            <person name="Kim J.-G."/>
            <person name="Cho H."/>
            <person name="Oh Y.-L."/>
            <person name="Kong W.-S."/>
            <person name="Choi I.-G."/>
        </authorList>
    </citation>
    <scope>NUCLEOTIDE SEQUENCE [LARGE SCALE GENOMIC DNA]</scope>
    <source>
        <strain evidence="3 4">9006-11</strain>
    </source>
</reference>
<dbReference type="Proteomes" id="UP000092993">
    <property type="component" value="Unassembled WGS sequence"/>
</dbReference>
<evidence type="ECO:0000256" key="2">
    <source>
        <dbReference type="SAM" id="Phobius"/>
    </source>
</evidence>
<evidence type="ECO:0000313" key="4">
    <source>
        <dbReference type="Proteomes" id="UP000092993"/>
    </source>
</evidence>
<dbReference type="AlphaFoldDB" id="A0A1C7LSG3"/>
<proteinExistence type="predicted"/>
<organism evidence="3 4">
    <name type="scientific">Grifola frondosa</name>
    <name type="common">Maitake</name>
    <name type="synonym">Polyporus frondosus</name>
    <dbReference type="NCBI Taxonomy" id="5627"/>
    <lineage>
        <taxon>Eukaryota</taxon>
        <taxon>Fungi</taxon>
        <taxon>Dikarya</taxon>
        <taxon>Basidiomycota</taxon>
        <taxon>Agaricomycotina</taxon>
        <taxon>Agaricomycetes</taxon>
        <taxon>Polyporales</taxon>
        <taxon>Grifolaceae</taxon>
        <taxon>Grifola</taxon>
    </lineage>
</organism>
<dbReference type="SUPFAM" id="SSF103481">
    <property type="entry name" value="Multidrug resistance efflux transporter EmrE"/>
    <property type="match status" value="1"/>
</dbReference>
<feature type="transmembrane region" description="Helical" evidence="2">
    <location>
        <begin position="12"/>
        <end position="36"/>
    </location>
</feature>
<name>A0A1C7LSG3_GRIFR</name>
<keyword evidence="4" id="KW-1185">Reference proteome</keyword>
<accession>A0A1C7LSG3</accession>
<feature type="region of interest" description="Disordered" evidence="1">
    <location>
        <begin position="112"/>
        <end position="162"/>
    </location>
</feature>
<keyword evidence="2" id="KW-0472">Membrane</keyword>
<protein>
    <recommendedName>
        <fullName evidence="5">Sugar phosphate transporter domain-containing protein</fullName>
    </recommendedName>
</protein>
<dbReference type="InterPro" id="IPR037185">
    <property type="entry name" value="EmrE-like"/>
</dbReference>
<evidence type="ECO:0000256" key="1">
    <source>
        <dbReference type="SAM" id="MobiDB-lite"/>
    </source>
</evidence>
<keyword evidence="2" id="KW-1133">Transmembrane helix</keyword>